<comment type="caution">
    <text evidence="1">The sequence shown here is derived from an EMBL/GenBank/DDBJ whole genome shotgun (WGS) entry which is preliminary data.</text>
</comment>
<evidence type="ECO:0000313" key="1">
    <source>
        <dbReference type="EMBL" id="KNE82884.1"/>
    </source>
</evidence>
<name>A0ACC4WE27_STRFR</name>
<dbReference type="Proteomes" id="UP000037185">
    <property type="component" value="Unassembled WGS sequence"/>
</dbReference>
<organism evidence="1 2">
    <name type="scientific">Streptomyces fradiae</name>
    <name type="common">Streptomyces roseoflavus</name>
    <dbReference type="NCBI Taxonomy" id="1906"/>
    <lineage>
        <taxon>Bacteria</taxon>
        <taxon>Bacillati</taxon>
        <taxon>Actinomycetota</taxon>
        <taxon>Actinomycetes</taxon>
        <taxon>Kitasatosporales</taxon>
        <taxon>Streptomycetaceae</taxon>
        <taxon>Streptomyces</taxon>
    </lineage>
</organism>
<evidence type="ECO:0000313" key="2">
    <source>
        <dbReference type="Proteomes" id="UP000037185"/>
    </source>
</evidence>
<gene>
    <name evidence="1" type="ORF">ADZ36_08435</name>
</gene>
<sequence length="430" mass="44821">MSPSWPERVLDKPHVIPRLVILLLVTVGYLLLLRSGPGPSAADWGFALATVALGLFGAVRPLATALGQAALLLAADAYGGSFAHGPAAVVKYIAGFSLLELAVRRPWPRALIGAAALTAVYVVHTADGMPAELPSLLYRVAVTVAGPLLLGGAIRATRQSAWHARKRAEEERHSHELRVRAARVAERTAIARELHDLVAHHVSSMVLRAGVARHTLPVTDERVTAVLDDLHTTGTAALTDLRRLVAVLRDPEQVPGDGGEAPPVNPGGLPAALHTVVEHGRRTGLDVEESTDPETGRLDAVRGLAVLRLVQEGLANVAQHAGPSAHAVVSVEMTGSGAVRLDIRDDGPVRGEDRTVPAPPGTGLGLVGMRERVRLLGGSLRAGPAGGGWHLTAVLPAGPASLDGGPARPGGVRAGASHEDHENHEEGVRP</sequence>
<proteinExistence type="predicted"/>
<protein>
    <submittedName>
        <fullName evidence="1">Uncharacterized protein</fullName>
    </submittedName>
</protein>
<accession>A0ACC4WE27</accession>
<dbReference type="EMBL" id="LGSP01000011">
    <property type="protein sequence ID" value="KNE82884.1"/>
    <property type="molecule type" value="Genomic_DNA"/>
</dbReference>
<reference evidence="1" key="1">
    <citation type="submission" date="2015-07" db="EMBL/GenBank/DDBJ databases">
        <title>Draft genome sequence of Streptomyces fradiae, a resistant strain to nitron-oligomycin.</title>
        <authorList>
            <person name="Vatlin A.A."/>
            <person name="Bekker O.B."/>
            <person name="Danilenko V.N."/>
        </authorList>
    </citation>
    <scope>NUCLEOTIDE SEQUENCE</scope>
    <source>
        <strain evidence="1">Olg1-1</strain>
    </source>
</reference>
<keyword evidence="2" id="KW-1185">Reference proteome</keyword>